<feature type="chain" id="PRO_5047059614" evidence="5">
    <location>
        <begin position="23"/>
        <end position="423"/>
    </location>
</feature>
<accession>A0ABT2JVZ4</accession>
<dbReference type="Gene3D" id="3.40.190.10">
    <property type="entry name" value="Periplasmic binding protein-like II"/>
    <property type="match status" value="2"/>
</dbReference>
<protein>
    <submittedName>
        <fullName evidence="6">Extracellular solute-binding protein</fullName>
    </submittedName>
</protein>
<keyword evidence="7" id="KW-1185">Reference proteome</keyword>
<evidence type="ECO:0000256" key="5">
    <source>
        <dbReference type="SAM" id="SignalP"/>
    </source>
</evidence>
<name>A0ABT2JVZ4_9ACTN</name>
<comment type="similarity">
    <text evidence="1">Belongs to the bacterial solute-binding protein 1 family.</text>
</comment>
<evidence type="ECO:0000256" key="3">
    <source>
        <dbReference type="ARBA" id="ARBA00022729"/>
    </source>
</evidence>
<feature type="compositionally biased region" description="Basic and acidic residues" evidence="4">
    <location>
        <begin position="411"/>
        <end position="423"/>
    </location>
</feature>
<dbReference type="RefSeq" id="WP_260219173.1">
    <property type="nucleotide sequence ID" value="NZ_JAJAGO010000008.1"/>
</dbReference>
<evidence type="ECO:0000256" key="2">
    <source>
        <dbReference type="ARBA" id="ARBA00022448"/>
    </source>
</evidence>
<dbReference type="SUPFAM" id="SSF53850">
    <property type="entry name" value="Periplasmic binding protein-like II"/>
    <property type="match status" value="1"/>
</dbReference>
<sequence>MKRKLIAAVGAAAMVAGITACGSDSDSGDGGDKTLTIWAMDGSAPDAWAKELNKEFEAKNKGVKVEIKVQQWNGIQEKITTALSEDSPPDVIELGNTQTAGYAVTGGLADLTDMKSELGYDKWNKGMLPSTELDEKLYSAPWYAASRVVVYDKKAYADADVKPPTTREEWIAGLEKLKKKGDKQPIYLPGQSWYVYAGLLWDEGGDLAVEDGDKWKGALASPEAEKAMNFYKELQSFSTGPKDADEATPQQSTEVVPKGDVASWIGLGWEAGGAIEAIEKAGDKADFGYFPIPGKTAEKPGSVFLGGSNLAVSERSQNKDLAKEWLKMATSQKWMKKYAEATEGALLPNSPAAQVTPAKGSFAEAMVESAESGHITPITPGWANVEADPNPIKEYMTKVLKGTSPSDAGEDADKVITERVNKS</sequence>
<dbReference type="PROSITE" id="PS51257">
    <property type="entry name" value="PROKAR_LIPOPROTEIN"/>
    <property type="match status" value="1"/>
</dbReference>
<feature type="signal peptide" evidence="5">
    <location>
        <begin position="1"/>
        <end position="22"/>
    </location>
</feature>
<dbReference type="Pfam" id="PF01547">
    <property type="entry name" value="SBP_bac_1"/>
    <property type="match status" value="1"/>
</dbReference>
<evidence type="ECO:0000313" key="7">
    <source>
        <dbReference type="Proteomes" id="UP001156389"/>
    </source>
</evidence>
<dbReference type="EMBL" id="JAJAGO010000008">
    <property type="protein sequence ID" value="MCT2591843.1"/>
    <property type="molecule type" value="Genomic_DNA"/>
</dbReference>
<organism evidence="6 7">
    <name type="scientific">Streptomyces gossypii</name>
    <dbReference type="NCBI Taxonomy" id="2883101"/>
    <lineage>
        <taxon>Bacteria</taxon>
        <taxon>Bacillati</taxon>
        <taxon>Actinomycetota</taxon>
        <taxon>Actinomycetes</taxon>
        <taxon>Kitasatosporales</taxon>
        <taxon>Streptomycetaceae</taxon>
        <taxon>Streptomyces</taxon>
    </lineage>
</organism>
<evidence type="ECO:0000313" key="6">
    <source>
        <dbReference type="EMBL" id="MCT2591843.1"/>
    </source>
</evidence>
<feature type="region of interest" description="Disordered" evidence="4">
    <location>
        <begin position="401"/>
        <end position="423"/>
    </location>
</feature>
<keyword evidence="2" id="KW-0813">Transport</keyword>
<comment type="caution">
    <text evidence="6">The sequence shown here is derived from an EMBL/GenBank/DDBJ whole genome shotgun (WGS) entry which is preliminary data.</text>
</comment>
<evidence type="ECO:0000256" key="1">
    <source>
        <dbReference type="ARBA" id="ARBA00008520"/>
    </source>
</evidence>
<dbReference type="PANTHER" id="PTHR30061">
    <property type="entry name" value="MALTOSE-BINDING PERIPLASMIC PROTEIN"/>
    <property type="match status" value="1"/>
</dbReference>
<dbReference type="InterPro" id="IPR006059">
    <property type="entry name" value="SBP"/>
</dbReference>
<dbReference type="Proteomes" id="UP001156389">
    <property type="component" value="Unassembled WGS sequence"/>
</dbReference>
<reference evidence="6 7" key="1">
    <citation type="submission" date="2021-10" db="EMBL/GenBank/DDBJ databases">
        <title>Streptomyces gossypii sp. nov., isolated from soil collected from cotton field.</title>
        <authorList>
            <person name="Ge X."/>
            <person name="Chen X."/>
            <person name="Liu W."/>
        </authorList>
    </citation>
    <scope>NUCLEOTIDE SEQUENCE [LARGE SCALE GENOMIC DNA]</scope>
    <source>
        <strain evidence="6 7">N2-109</strain>
    </source>
</reference>
<keyword evidence="3 5" id="KW-0732">Signal</keyword>
<proteinExistence type="inferred from homology"/>
<gene>
    <name evidence="6" type="ORF">LHJ74_18390</name>
</gene>
<evidence type="ECO:0000256" key="4">
    <source>
        <dbReference type="SAM" id="MobiDB-lite"/>
    </source>
</evidence>
<dbReference type="PANTHER" id="PTHR30061:SF50">
    <property type="entry name" value="MALTOSE_MALTODEXTRIN-BINDING PERIPLASMIC PROTEIN"/>
    <property type="match status" value="1"/>
</dbReference>